<dbReference type="EMBL" id="BOMW01000044">
    <property type="protein sequence ID" value="GIF07037.1"/>
    <property type="molecule type" value="Genomic_DNA"/>
</dbReference>
<feature type="transmembrane region" description="Helical" evidence="8">
    <location>
        <begin position="215"/>
        <end position="235"/>
    </location>
</feature>
<comment type="caution">
    <text evidence="10">The sequence shown here is derived from an EMBL/GenBank/DDBJ whole genome shotgun (WGS) entry which is preliminary data.</text>
</comment>
<keyword evidence="2" id="KW-0813">Transport</keyword>
<dbReference type="PANTHER" id="PTHR42718">
    <property type="entry name" value="MAJOR FACILITATOR SUPERFAMILY MULTIDRUG TRANSPORTER MFSC"/>
    <property type="match status" value="1"/>
</dbReference>
<dbReference type="InterPro" id="IPR036259">
    <property type="entry name" value="MFS_trans_sf"/>
</dbReference>
<evidence type="ECO:0000256" key="6">
    <source>
        <dbReference type="ARBA" id="ARBA00023136"/>
    </source>
</evidence>
<dbReference type="GO" id="GO:0005886">
    <property type="term" value="C:plasma membrane"/>
    <property type="evidence" value="ECO:0007669"/>
    <property type="project" value="UniProtKB-SubCell"/>
</dbReference>
<feature type="transmembrane region" description="Helical" evidence="8">
    <location>
        <begin position="256"/>
        <end position="280"/>
    </location>
</feature>
<keyword evidence="4 8" id="KW-0812">Transmembrane</keyword>
<feature type="transmembrane region" description="Helical" evidence="8">
    <location>
        <begin position="459"/>
        <end position="483"/>
    </location>
</feature>
<evidence type="ECO:0000256" key="3">
    <source>
        <dbReference type="ARBA" id="ARBA00022475"/>
    </source>
</evidence>
<evidence type="ECO:0000256" key="1">
    <source>
        <dbReference type="ARBA" id="ARBA00004651"/>
    </source>
</evidence>
<evidence type="ECO:0000256" key="2">
    <source>
        <dbReference type="ARBA" id="ARBA00022448"/>
    </source>
</evidence>
<name>A0A919NA02_9ACTN</name>
<feature type="domain" description="Major facilitator superfamily (MFS) profile" evidence="9">
    <location>
        <begin position="3"/>
        <end position="487"/>
    </location>
</feature>
<dbReference type="Proteomes" id="UP000629619">
    <property type="component" value="Unassembled WGS sequence"/>
</dbReference>
<feature type="transmembrane region" description="Helical" evidence="8">
    <location>
        <begin position="292"/>
        <end position="313"/>
    </location>
</feature>
<accession>A0A919NA02</accession>
<sequence>MIALAVLMLPTVLVALDRSILYLALPHIGADLHASSVEQLWMTDIHDFMIAGLLVTMGTLGDRIGRKRLLFLGLAGFAGANLLAAYATTPEMLIGARALVGIAGSTIMPSTMALISAMFRDRRQHMTAIAVWMGCFTAGSAVGPVIGAGLIEEFWWGAAFLIGVPVTLLAVLLGARLLPEHRGATAARIDLPSVVLSLAAILSVVYGLKQLSRDGAATTSLLAMVLGVLCAAMFVRRQRRLPNPLLDVRLFGNRALSSALVLTLCTGIVSGTILFVYLYLQSVAGLSPSATALWLLPSTLTTVVVIQVAPLLVRRIRPAYAIGIGLVVQAVGYLLLTGVDDSGDLGMLVTGSVIAGIGLGPLAALGASLTLQAAPPDKAGSAASLTETAGELGIALGVATIGLFGAAVYRNTIQLDPGLPPEVAAAAGDSAAGAFSVAGSLPTDQAQRLFSEVFGAVTASLHGTAVASAAVALAAAVVAVTALRHVAPVGRSSAGDAAAAASTALPRQDAPMARPDRVS</sequence>
<dbReference type="Gene3D" id="1.20.1250.20">
    <property type="entry name" value="MFS general substrate transporter like domains"/>
    <property type="match status" value="1"/>
</dbReference>
<feature type="transmembrane region" description="Helical" evidence="8">
    <location>
        <begin position="127"/>
        <end position="148"/>
    </location>
</feature>
<feature type="transmembrane region" description="Helical" evidence="8">
    <location>
        <begin position="154"/>
        <end position="177"/>
    </location>
</feature>
<dbReference type="InterPro" id="IPR020846">
    <property type="entry name" value="MFS_dom"/>
</dbReference>
<evidence type="ECO:0000313" key="11">
    <source>
        <dbReference type="Proteomes" id="UP000629619"/>
    </source>
</evidence>
<feature type="transmembrane region" description="Helical" evidence="8">
    <location>
        <begin position="189"/>
        <end position="209"/>
    </location>
</feature>
<keyword evidence="6 8" id="KW-0472">Membrane</keyword>
<feature type="transmembrane region" description="Helical" evidence="8">
    <location>
        <begin position="39"/>
        <end position="57"/>
    </location>
</feature>
<keyword evidence="11" id="KW-1185">Reference proteome</keyword>
<dbReference type="RefSeq" id="WP_239102863.1">
    <property type="nucleotide sequence ID" value="NZ_BOMW01000044.1"/>
</dbReference>
<comment type="subcellular location">
    <subcellularLocation>
        <location evidence="1">Cell membrane</location>
        <topology evidence="1">Multi-pass membrane protein</topology>
    </subcellularLocation>
</comment>
<feature type="transmembrane region" description="Helical" evidence="8">
    <location>
        <begin position="392"/>
        <end position="409"/>
    </location>
</feature>
<evidence type="ECO:0000256" key="7">
    <source>
        <dbReference type="SAM" id="MobiDB-lite"/>
    </source>
</evidence>
<evidence type="ECO:0000313" key="10">
    <source>
        <dbReference type="EMBL" id="GIF07037.1"/>
    </source>
</evidence>
<evidence type="ECO:0000256" key="4">
    <source>
        <dbReference type="ARBA" id="ARBA00022692"/>
    </source>
</evidence>
<reference evidence="10" key="1">
    <citation type="submission" date="2021-01" db="EMBL/GenBank/DDBJ databases">
        <title>Whole genome shotgun sequence of Actinoplanes siamensis NBRC 109076.</title>
        <authorList>
            <person name="Komaki H."/>
            <person name="Tamura T."/>
        </authorList>
    </citation>
    <scope>NUCLEOTIDE SEQUENCE</scope>
    <source>
        <strain evidence="10">NBRC 109076</strain>
    </source>
</reference>
<dbReference type="PANTHER" id="PTHR42718:SF47">
    <property type="entry name" value="METHYL VIOLOGEN RESISTANCE PROTEIN SMVA"/>
    <property type="match status" value="1"/>
</dbReference>
<dbReference type="PROSITE" id="PS50850">
    <property type="entry name" value="MFS"/>
    <property type="match status" value="1"/>
</dbReference>
<keyword evidence="3" id="KW-1003">Cell membrane</keyword>
<dbReference type="GO" id="GO:0022857">
    <property type="term" value="F:transmembrane transporter activity"/>
    <property type="evidence" value="ECO:0007669"/>
    <property type="project" value="InterPro"/>
</dbReference>
<dbReference type="CDD" id="cd17321">
    <property type="entry name" value="MFS_MMR_MDR_like"/>
    <property type="match status" value="1"/>
</dbReference>
<protein>
    <submittedName>
        <fullName evidence="10">MFS transporter</fullName>
    </submittedName>
</protein>
<evidence type="ECO:0000259" key="9">
    <source>
        <dbReference type="PROSITE" id="PS50850"/>
    </source>
</evidence>
<dbReference type="SUPFAM" id="SSF103473">
    <property type="entry name" value="MFS general substrate transporter"/>
    <property type="match status" value="1"/>
</dbReference>
<dbReference type="AlphaFoldDB" id="A0A919NA02"/>
<dbReference type="Pfam" id="PF07690">
    <property type="entry name" value="MFS_1"/>
    <property type="match status" value="1"/>
</dbReference>
<feature type="transmembrane region" description="Helical" evidence="8">
    <location>
        <begin position="94"/>
        <end position="115"/>
    </location>
</feature>
<gene>
    <name evidence="10" type="ORF">Asi03nite_45750</name>
</gene>
<feature type="transmembrane region" description="Helical" evidence="8">
    <location>
        <begin position="345"/>
        <end position="371"/>
    </location>
</feature>
<evidence type="ECO:0000256" key="5">
    <source>
        <dbReference type="ARBA" id="ARBA00022989"/>
    </source>
</evidence>
<dbReference type="InterPro" id="IPR011701">
    <property type="entry name" value="MFS"/>
</dbReference>
<evidence type="ECO:0000256" key="8">
    <source>
        <dbReference type="SAM" id="Phobius"/>
    </source>
</evidence>
<keyword evidence="5 8" id="KW-1133">Transmembrane helix</keyword>
<proteinExistence type="predicted"/>
<feature type="transmembrane region" description="Helical" evidence="8">
    <location>
        <begin position="320"/>
        <end position="339"/>
    </location>
</feature>
<feature type="region of interest" description="Disordered" evidence="7">
    <location>
        <begin position="500"/>
        <end position="519"/>
    </location>
</feature>
<feature type="transmembrane region" description="Helical" evidence="8">
    <location>
        <begin position="69"/>
        <end position="88"/>
    </location>
</feature>
<organism evidence="10 11">
    <name type="scientific">Actinoplanes siamensis</name>
    <dbReference type="NCBI Taxonomy" id="1223317"/>
    <lineage>
        <taxon>Bacteria</taxon>
        <taxon>Bacillati</taxon>
        <taxon>Actinomycetota</taxon>
        <taxon>Actinomycetes</taxon>
        <taxon>Micromonosporales</taxon>
        <taxon>Micromonosporaceae</taxon>
        <taxon>Actinoplanes</taxon>
    </lineage>
</organism>